<proteinExistence type="predicted"/>
<keyword evidence="3" id="KW-1185">Reference proteome</keyword>
<gene>
    <name evidence="2" type="ORF">EG68_12345</name>
</gene>
<evidence type="ECO:0000256" key="1">
    <source>
        <dbReference type="SAM" id="Phobius"/>
    </source>
</evidence>
<dbReference type="Proteomes" id="UP000822476">
    <property type="component" value="Unassembled WGS sequence"/>
</dbReference>
<organism evidence="2 3">
    <name type="scientific">Paragonimus skrjabini miyazakii</name>
    <dbReference type="NCBI Taxonomy" id="59628"/>
    <lineage>
        <taxon>Eukaryota</taxon>
        <taxon>Metazoa</taxon>
        <taxon>Spiralia</taxon>
        <taxon>Lophotrochozoa</taxon>
        <taxon>Platyhelminthes</taxon>
        <taxon>Trematoda</taxon>
        <taxon>Digenea</taxon>
        <taxon>Plagiorchiida</taxon>
        <taxon>Troglotremata</taxon>
        <taxon>Troglotrematidae</taxon>
        <taxon>Paragonimus</taxon>
    </lineage>
</organism>
<name>A0A8S9YCS5_9TREM</name>
<keyword evidence="1" id="KW-1133">Transmembrane helix</keyword>
<evidence type="ECO:0000313" key="3">
    <source>
        <dbReference type="Proteomes" id="UP000822476"/>
    </source>
</evidence>
<keyword evidence="1" id="KW-0812">Transmembrane</keyword>
<dbReference type="EMBL" id="JTDE01012429">
    <property type="protein sequence ID" value="KAF7234116.1"/>
    <property type="molecule type" value="Genomic_DNA"/>
</dbReference>
<evidence type="ECO:0000313" key="2">
    <source>
        <dbReference type="EMBL" id="KAF7234116.1"/>
    </source>
</evidence>
<protein>
    <submittedName>
        <fullName evidence="2">Uncharacterized protein</fullName>
    </submittedName>
</protein>
<keyword evidence="1" id="KW-0472">Membrane</keyword>
<dbReference type="AlphaFoldDB" id="A0A8S9YCS5"/>
<feature type="transmembrane region" description="Helical" evidence="1">
    <location>
        <begin position="45"/>
        <end position="65"/>
    </location>
</feature>
<accession>A0A8S9YCS5</accession>
<comment type="caution">
    <text evidence="2">The sequence shown here is derived from an EMBL/GenBank/DDBJ whole genome shotgun (WGS) entry which is preliminary data.</text>
</comment>
<reference evidence="2" key="1">
    <citation type="submission" date="2019-07" db="EMBL/GenBank/DDBJ databases">
        <title>Annotation for the trematode Paragonimus miyazaki's.</title>
        <authorList>
            <person name="Choi Y.-J."/>
        </authorList>
    </citation>
    <scope>NUCLEOTIDE SEQUENCE</scope>
    <source>
        <strain evidence="2">Japan</strain>
    </source>
</reference>
<sequence>MLRTDVIITEVISKIGTVMPMPFRGTLCVLITYTSMEITPALRKAFHVGFPTYLGTFLAITLGVINKQLLAYCFKSLHWKNE</sequence>